<evidence type="ECO:0000313" key="1">
    <source>
        <dbReference type="EMBL" id="RZS70780.1"/>
    </source>
</evidence>
<comment type="caution">
    <text evidence="1">The sequence shown here is derived from an EMBL/GenBank/DDBJ whole genome shotgun (WGS) entry which is preliminary data.</text>
</comment>
<sequence length="216" mass="24000">MGEASLDHTNATLTIHSSIIIYGDAADQTLAQQMADDIAFIWNEPKAIIKIKDQEFLLRFQIEGSYQPDLPPEKVWYNDNPRLNFFRIEEFSNLDISFVDGLGSNTGYFKLANLKQTATTAAHEYGHTLGLEHPTNLDIRGKGAPGIMFPRGTLCDPQYQYDPNATPGAKGGTLDPQWRRVLLTDVADLKLNKLDFDGNGVAVLGEFSSLYHSKHG</sequence>
<evidence type="ECO:0000313" key="2">
    <source>
        <dbReference type="Proteomes" id="UP000293874"/>
    </source>
</evidence>
<dbReference type="RefSeq" id="WP_130541300.1">
    <property type="nucleotide sequence ID" value="NZ_CP042431.1"/>
</dbReference>
<organism evidence="1 2">
    <name type="scientific">Pseudobacter ginsenosidimutans</name>
    <dbReference type="NCBI Taxonomy" id="661488"/>
    <lineage>
        <taxon>Bacteria</taxon>
        <taxon>Pseudomonadati</taxon>
        <taxon>Bacteroidota</taxon>
        <taxon>Chitinophagia</taxon>
        <taxon>Chitinophagales</taxon>
        <taxon>Chitinophagaceae</taxon>
        <taxon>Pseudobacter</taxon>
    </lineage>
</organism>
<dbReference type="Proteomes" id="UP000293874">
    <property type="component" value="Unassembled WGS sequence"/>
</dbReference>
<name>A0A4Q7MUP1_9BACT</name>
<proteinExistence type="predicted"/>
<dbReference type="Gene3D" id="3.40.390.10">
    <property type="entry name" value="Collagenase (Catalytic Domain)"/>
    <property type="match status" value="1"/>
</dbReference>
<dbReference type="GO" id="GO:0008237">
    <property type="term" value="F:metallopeptidase activity"/>
    <property type="evidence" value="ECO:0007669"/>
    <property type="project" value="InterPro"/>
</dbReference>
<accession>A0A4Q7MUP1</accession>
<dbReference type="OrthoDB" id="939700at2"/>
<protein>
    <recommendedName>
        <fullName evidence="3">Peptidase M10</fullName>
    </recommendedName>
</protein>
<keyword evidence="2" id="KW-1185">Reference proteome</keyword>
<dbReference type="InterPro" id="IPR024079">
    <property type="entry name" value="MetalloPept_cat_dom_sf"/>
</dbReference>
<gene>
    <name evidence="1" type="ORF">EV199_2675</name>
</gene>
<dbReference type="AlphaFoldDB" id="A0A4Q7MUP1"/>
<dbReference type="EMBL" id="SGXA01000002">
    <property type="protein sequence ID" value="RZS70780.1"/>
    <property type="molecule type" value="Genomic_DNA"/>
</dbReference>
<evidence type="ECO:0008006" key="3">
    <source>
        <dbReference type="Google" id="ProtNLM"/>
    </source>
</evidence>
<reference evidence="1 2" key="1">
    <citation type="submission" date="2019-02" db="EMBL/GenBank/DDBJ databases">
        <title>Genomic Encyclopedia of Type Strains, Phase IV (KMG-IV): sequencing the most valuable type-strain genomes for metagenomic binning, comparative biology and taxonomic classification.</title>
        <authorList>
            <person name="Goeker M."/>
        </authorList>
    </citation>
    <scope>NUCLEOTIDE SEQUENCE [LARGE SCALE GENOMIC DNA]</scope>
    <source>
        <strain evidence="1 2">DSM 18116</strain>
    </source>
</reference>
<dbReference type="SUPFAM" id="SSF55486">
    <property type="entry name" value="Metalloproteases ('zincins'), catalytic domain"/>
    <property type="match status" value="1"/>
</dbReference>